<comment type="caution">
    <text evidence="1">The sequence shown here is derived from an EMBL/GenBank/DDBJ whole genome shotgun (WGS) entry which is preliminary data.</text>
</comment>
<gene>
    <name evidence="1" type="ORF">DHETER_LOCUS12825</name>
</gene>
<feature type="non-terminal residue" evidence="1">
    <location>
        <position position="60"/>
    </location>
</feature>
<organism evidence="1 2">
    <name type="scientific">Dentiscutata heterogama</name>
    <dbReference type="NCBI Taxonomy" id="1316150"/>
    <lineage>
        <taxon>Eukaryota</taxon>
        <taxon>Fungi</taxon>
        <taxon>Fungi incertae sedis</taxon>
        <taxon>Mucoromycota</taxon>
        <taxon>Glomeromycotina</taxon>
        <taxon>Glomeromycetes</taxon>
        <taxon>Diversisporales</taxon>
        <taxon>Gigasporaceae</taxon>
        <taxon>Dentiscutata</taxon>
    </lineage>
</organism>
<reference evidence="1" key="1">
    <citation type="submission" date="2021-06" db="EMBL/GenBank/DDBJ databases">
        <authorList>
            <person name="Kallberg Y."/>
            <person name="Tangrot J."/>
            <person name="Rosling A."/>
        </authorList>
    </citation>
    <scope>NUCLEOTIDE SEQUENCE</scope>
    <source>
        <strain evidence="1">IL203A</strain>
    </source>
</reference>
<dbReference type="EMBL" id="CAJVPU010032845">
    <property type="protein sequence ID" value="CAG8720866.1"/>
    <property type="molecule type" value="Genomic_DNA"/>
</dbReference>
<protein>
    <submittedName>
        <fullName evidence="1">14724_t:CDS:1</fullName>
    </submittedName>
</protein>
<evidence type="ECO:0000313" key="2">
    <source>
        <dbReference type="Proteomes" id="UP000789702"/>
    </source>
</evidence>
<evidence type="ECO:0000313" key="1">
    <source>
        <dbReference type="EMBL" id="CAG8720866.1"/>
    </source>
</evidence>
<name>A0ACA9PSP1_9GLOM</name>
<feature type="non-terminal residue" evidence="1">
    <location>
        <position position="1"/>
    </location>
</feature>
<keyword evidence="2" id="KW-1185">Reference proteome</keyword>
<sequence length="60" mass="7169">DYEALYKETICRKCLKEPKIFKHLIVCLADLKLWSTKEATIVQEIWSSLEKEEQDKIEKL</sequence>
<accession>A0ACA9PSP1</accession>
<dbReference type="Proteomes" id="UP000789702">
    <property type="component" value="Unassembled WGS sequence"/>
</dbReference>
<proteinExistence type="predicted"/>